<reference evidence="1" key="1">
    <citation type="submission" date="2023-07" db="EMBL/GenBank/DDBJ databases">
        <authorList>
            <consortium name="AG Swart"/>
            <person name="Singh M."/>
            <person name="Singh A."/>
            <person name="Seah K."/>
            <person name="Emmerich C."/>
        </authorList>
    </citation>
    <scope>NUCLEOTIDE SEQUENCE</scope>
    <source>
        <strain evidence="1">DP1</strain>
    </source>
</reference>
<evidence type="ECO:0000313" key="1">
    <source>
        <dbReference type="EMBL" id="CAI2367429.1"/>
    </source>
</evidence>
<gene>
    <name evidence="1" type="ORF">ECRASSUSDP1_LOCUS8713</name>
</gene>
<keyword evidence="2" id="KW-1185">Reference proteome</keyword>
<protein>
    <submittedName>
        <fullName evidence="1">Uncharacterized protein</fullName>
    </submittedName>
</protein>
<organism evidence="1 2">
    <name type="scientific">Euplotes crassus</name>
    <dbReference type="NCBI Taxonomy" id="5936"/>
    <lineage>
        <taxon>Eukaryota</taxon>
        <taxon>Sar</taxon>
        <taxon>Alveolata</taxon>
        <taxon>Ciliophora</taxon>
        <taxon>Intramacronucleata</taxon>
        <taxon>Spirotrichea</taxon>
        <taxon>Hypotrichia</taxon>
        <taxon>Euplotida</taxon>
        <taxon>Euplotidae</taxon>
        <taxon>Moneuplotes</taxon>
    </lineage>
</organism>
<accession>A0AAD1UL97</accession>
<name>A0AAD1UL97_EUPCR</name>
<sequence>MNKSFEATGKGYATHYRSNTTLNFGLNSDVRSELSSSRISHHVVIPICRDAKPKLNNKKKELLSTERVSAYEDGSVIKVKRTKNKTVSILKNYTVDKPDLAKKNKEIGSYYSLNPQTIAFQKVLRTKKKFSRKVKMPTIYSKKKATDSRRNSTQSSFNRIKFLPQTSAIIMNIYHSKGFASNRSHGTIPKRSLSTTFPKRSAYIERKQQNRNSKALNTYGFDQQRETEAIHSLEDVKLTRSLNRDNSPTHSNPLHSVPTCPVFDKESLSSKISTMLGKDLDFRRTKLLRPFLKRSGWIPRK</sequence>
<comment type="caution">
    <text evidence="1">The sequence shown here is derived from an EMBL/GenBank/DDBJ whole genome shotgun (WGS) entry which is preliminary data.</text>
</comment>
<dbReference type="Proteomes" id="UP001295684">
    <property type="component" value="Unassembled WGS sequence"/>
</dbReference>
<dbReference type="AlphaFoldDB" id="A0AAD1UL97"/>
<evidence type="ECO:0000313" key="2">
    <source>
        <dbReference type="Proteomes" id="UP001295684"/>
    </source>
</evidence>
<proteinExistence type="predicted"/>
<dbReference type="EMBL" id="CAMPGE010008534">
    <property type="protein sequence ID" value="CAI2367429.1"/>
    <property type="molecule type" value="Genomic_DNA"/>
</dbReference>